<dbReference type="InterPro" id="IPR021102">
    <property type="entry name" value="PNGase_A"/>
</dbReference>
<protein>
    <submittedName>
        <fullName evidence="3">Uu.00g095250.m01.CDS01</fullName>
    </submittedName>
</protein>
<dbReference type="Proteomes" id="UP001295740">
    <property type="component" value="Unassembled WGS sequence"/>
</dbReference>
<evidence type="ECO:0000259" key="2">
    <source>
        <dbReference type="Pfam" id="PF12222"/>
    </source>
</evidence>
<reference evidence="3" key="1">
    <citation type="submission" date="2023-10" db="EMBL/GenBank/DDBJ databases">
        <authorList>
            <person name="Hackl T."/>
        </authorList>
    </citation>
    <scope>NUCLEOTIDE SEQUENCE</scope>
</reference>
<feature type="domain" description="Peptide N-acetyl-beta-D-glucosaminyl asparaginase amidase A N-terminal" evidence="2">
    <location>
        <begin position="121"/>
        <end position="443"/>
    </location>
</feature>
<proteinExistence type="predicted"/>
<dbReference type="Pfam" id="PF12222">
    <property type="entry name" value="PNGaseA"/>
    <property type="match status" value="1"/>
</dbReference>
<keyword evidence="4" id="KW-1185">Reference proteome</keyword>
<keyword evidence="1" id="KW-0732">Signal</keyword>
<dbReference type="EMBL" id="CAUWAG010000017">
    <property type="protein sequence ID" value="CAJ2510556.1"/>
    <property type="molecule type" value="Genomic_DNA"/>
</dbReference>
<feature type="chain" id="PRO_5042469967" evidence="1">
    <location>
        <begin position="35"/>
        <end position="769"/>
    </location>
</feature>
<feature type="signal peptide" evidence="1">
    <location>
        <begin position="1"/>
        <end position="34"/>
    </location>
</feature>
<organism evidence="3 4">
    <name type="scientific">Anthostomella pinea</name>
    <dbReference type="NCBI Taxonomy" id="933095"/>
    <lineage>
        <taxon>Eukaryota</taxon>
        <taxon>Fungi</taxon>
        <taxon>Dikarya</taxon>
        <taxon>Ascomycota</taxon>
        <taxon>Pezizomycotina</taxon>
        <taxon>Sordariomycetes</taxon>
        <taxon>Xylariomycetidae</taxon>
        <taxon>Xylariales</taxon>
        <taxon>Xylariaceae</taxon>
        <taxon>Anthostomella</taxon>
    </lineage>
</organism>
<dbReference type="PANTHER" id="PTHR31104">
    <property type="entry name" value="PEPTIDE-N4-(N-ACETYL-BETA-GLUCOSAMINYL)ASPARAGINE AMIDASE A PROTEIN"/>
    <property type="match status" value="1"/>
</dbReference>
<sequence>MLFMGLRGGGRCLNMGLLLSLLIAIAILSGLAQAHPDVRFPPRNIAKRDTGALHPFAKYKNIALAPNATTTSTAPTATRAPLECFQVAEPVLTPAGITPRDTSRPPAANQVSLAYDINVAEEASCTVVLMDHTFENSYGAPFVGNYTPPDCDFDTVVINFTMQVKGRQYDRTGVMYLGDTEVWRTSTAEPTSYGIRWVWLKDMTPFTALWKEPQTIIFDLENIVNDIYTGLLNATLTATYFTSPESVGRADHPSADMIIPISERMGSTGEPSQFTYPEQNATNAVSFPRNVNRAVFSVDVKGQGNEEFWWSNVPESAIHTFDAVYGTYPGYSPFREVQVLIDGNLAGVSWPFPVIYTGGVVPQLNRPIVGIDAFDLREHEIDVSPWLPLLCDGNEHTFAVKIVGLDDDGVSTAVLSSTTESSWYITGKIFLWLDDADSITTGTLGALYTGAPTIAFSQSFGQNATGGNETLDYDIAVSRSLSFSSYVKTQNQEGTATWSQSLSYTNVGGVSGYGNNNLNIFSIAGTDTATGLGHSYASTYAYPLSSNSTATYLPAGNLTLWAQLDQGLDLDVRGDSVFPSGIEAFAAADTSLRGAGSVLSTWRNGTATYERPADNSYSTGVGQTRQIFSFAAAAAAAGNVSAAAAARSYTTSPYHHPLSLSTPMILHRPLPIPSLPLQTLNLPHKPPYPLPRPAHPLLLQATRPLEHIQRELRDGGLPALPVVINHDVLLGARGDPPVAVREDDAVEDEGGVRVRGRRAQLVVDGYGVG</sequence>
<evidence type="ECO:0000313" key="3">
    <source>
        <dbReference type="EMBL" id="CAJ2510556.1"/>
    </source>
</evidence>
<dbReference type="AlphaFoldDB" id="A0AAI8VMG9"/>
<gene>
    <name evidence="3" type="ORF">KHLLAP_LOCUS11024</name>
</gene>
<evidence type="ECO:0000313" key="4">
    <source>
        <dbReference type="Proteomes" id="UP001295740"/>
    </source>
</evidence>
<feature type="non-terminal residue" evidence="3">
    <location>
        <position position="769"/>
    </location>
</feature>
<evidence type="ECO:0000256" key="1">
    <source>
        <dbReference type="SAM" id="SignalP"/>
    </source>
</evidence>
<comment type="caution">
    <text evidence="3">The sequence shown here is derived from an EMBL/GenBank/DDBJ whole genome shotgun (WGS) entry which is preliminary data.</text>
</comment>
<accession>A0AAI8VMG9</accession>
<name>A0AAI8VMG9_9PEZI</name>
<dbReference type="InterPro" id="IPR056948">
    <property type="entry name" value="PNGaseA_N"/>
</dbReference>
<dbReference type="Pfam" id="PF25156">
    <property type="entry name" value="PNGase_A_C"/>
    <property type="match status" value="1"/>
</dbReference>